<keyword evidence="6 8" id="KW-1133">Transmembrane helix</keyword>
<feature type="transmembrane region" description="Helical" evidence="8">
    <location>
        <begin position="153"/>
        <end position="171"/>
    </location>
</feature>
<evidence type="ECO:0000256" key="5">
    <source>
        <dbReference type="ARBA" id="ARBA00022692"/>
    </source>
</evidence>
<evidence type="ECO:0000256" key="4">
    <source>
        <dbReference type="ARBA" id="ARBA00022475"/>
    </source>
</evidence>
<sequence length="223" mass="23698">MNKHFSSGVKASCPACLGVIPVGISFGLLAVQAGLKGIEAVSMSVMVMAGSAQLMAISMITQGAALSTIILGTFFINLRHLVMSGSVMRRMKGTTLWMRLLGAYALCDESFAVYSLSEDDSYSFLLGANTALYGSFVSSTVIGCLMTGFLPQIVVDSFGVAFYAAFLGLLFPSVKHNTRLIILVLITAALNWLLQCLLPASWSVILSMILGALIGVFFVEDEA</sequence>
<feature type="transmembrane region" description="Helical" evidence="8">
    <location>
        <begin position="201"/>
        <end position="219"/>
    </location>
</feature>
<feature type="transmembrane region" description="Helical" evidence="8">
    <location>
        <begin position="122"/>
        <end position="146"/>
    </location>
</feature>
<comment type="similarity">
    <text evidence="2">Belongs to the AzlC family.</text>
</comment>
<keyword evidence="4" id="KW-1003">Cell membrane</keyword>
<dbReference type="Pfam" id="PF03591">
    <property type="entry name" value="AzlC"/>
    <property type="match status" value="1"/>
</dbReference>
<dbReference type="PANTHER" id="PTHR34979:SF1">
    <property type="entry name" value="INNER MEMBRANE PROTEIN YGAZ"/>
    <property type="match status" value="1"/>
</dbReference>
<feature type="transmembrane region" description="Helical" evidence="8">
    <location>
        <begin position="96"/>
        <end position="116"/>
    </location>
</feature>
<gene>
    <name evidence="9" type="primary">ygaZ_4</name>
    <name evidence="9" type="ORF">SDC9_88216</name>
</gene>
<evidence type="ECO:0000256" key="2">
    <source>
        <dbReference type="ARBA" id="ARBA00010735"/>
    </source>
</evidence>
<keyword evidence="7 8" id="KW-0472">Membrane</keyword>
<protein>
    <submittedName>
        <fullName evidence="9">Inner membrane protein YgaZ</fullName>
    </submittedName>
</protein>
<evidence type="ECO:0000313" key="9">
    <source>
        <dbReference type="EMBL" id="MPM41561.1"/>
    </source>
</evidence>
<feature type="transmembrane region" description="Helical" evidence="8">
    <location>
        <begin position="12"/>
        <end position="35"/>
    </location>
</feature>
<keyword evidence="3" id="KW-0813">Transport</keyword>
<dbReference type="EMBL" id="VSSQ01009416">
    <property type="protein sequence ID" value="MPM41561.1"/>
    <property type="molecule type" value="Genomic_DNA"/>
</dbReference>
<comment type="caution">
    <text evidence="9">The sequence shown here is derived from an EMBL/GenBank/DDBJ whole genome shotgun (WGS) entry which is preliminary data.</text>
</comment>
<dbReference type="GO" id="GO:1903785">
    <property type="term" value="P:L-valine transmembrane transport"/>
    <property type="evidence" value="ECO:0007669"/>
    <property type="project" value="TreeGrafter"/>
</dbReference>
<evidence type="ECO:0000256" key="3">
    <source>
        <dbReference type="ARBA" id="ARBA00022448"/>
    </source>
</evidence>
<keyword evidence="5 8" id="KW-0812">Transmembrane</keyword>
<evidence type="ECO:0000256" key="1">
    <source>
        <dbReference type="ARBA" id="ARBA00004651"/>
    </source>
</evidence>
<comment type="subcellular location">
    <subcellularLocation>
        <location evidence="1">Cell membrane</location>
        <topology evidence="1">Multi-pass membrane protein</topology>
    </subcellularLocation>
</comment>
<dbReference type="GO" id="GO:0005886">
    <property type="term" value="C:plasma membrane"/>
    <property type="evidence" value="ECO:0007669"/>
    <property type="project" value="UniProtKB-SubCell"/>
</dbReference>
<dbReference type="InterPro" id="IPR011606">
    <property type="entry name" value="Brnchd-chn_aa_trnsp_permease"/>
</dbReference>
<accession>A0A644ZP02</accession>
<feature type="transmembrane region" description="Helical" evidence="8">
    <location>
        <begin position="55"/>
        <end position="76"/>
    </location>
</feature>
<evidence type="ECO:0000256" key="6">
    <source>
        <dbReference type="ARBA" id="ARBA00022989"/>
    </source>
</evidence>
<evidence type="ECO:0000256" key="8">
    <source>
        <dbReference type="SAM" id="Phobius"/>
    </source>
</evidence>
<dbReference type="PANTHER" id="PTHR34979">
    <property type="entry name" value="INNER MEMBRANE PROTEIN YGAZ"/>
    <property type="match status" value="1"/>
</dbReference>
<evidence type="ECO:0000256" key="7">
    <source>
        <dbReference type="ARBA" id="ARBA00023136"/>
    </source>
</evidence>
<name>A0A644ZP02_9ZZZZ</name>
<reference evidence="9" key="1">
    <citation type="submission" date="2019-08" db="EMBL/GenBank/DDBJ databases">
        <authorList>
            <person name="Kucharzyk K."/>
            <person name="Murdoch R.W."/>
            <person name="Higgins S."/>
            <person name="Loffler F."/>
        </authorList>
    </citation>
    <scope>NUCLEOTIDE SEQUENCE</scope>
</reference>
<organism evidence="9">
    <name type="scientific">bioreactor metagenome</name>
    <dbReference type="NCBI Taxonomy" id="1076179"/>
    <lineage>
        <taxon>unclassified sequences</taxon>
        <taxon>metagenomes</taxon>
        <taxon>ecological metagenomes</taxon>
    </lineage>
</organism>
<dbReference type="AlphaFoldDB" id="A0A644ZP02"/>
<proteinExistence type="inferred from homology"/>